<evidence type="ECO:0000259" key="7">
    <source>
        <dbReference type="PROSITE" id="PS50097"/>
    </source>
</evidence>
<dbReference type="GO" id="GO:0002009">
    <property type="term" value="P:morphogenesis of an epithelium"/>
    <property type="evidence" value="ECO:0007669"/>
    <property type="project" value="UniProtKB-ARBA"/>
</dbReference>
<dbReference type="GO" id="GO:0048477">
    <property type="term" value="P:oogenesis"/>
    <property type="evidence" value="ECO:0007669"/>
    <property type="project" value="UniProtKB-ARBA"/>
</dbReference>
<evidence type="ECO:0000256" key="6">
    <source>
        <dbReference type="SAM" id="MobiDB-lite"/>
    </source>
</evidence>
<dbReference type="InterPro" id="IPR011333">
    <property type="entry name" value="SKP1/BTB/POZ_sf"/>
</dbReference>
<dbReference type="Proteomes" id="UP000504635">
    <property type="component" value="Unplaced"/>
</dbReference>
<dbReference type="FunFam" id="3.30.160.60:FF:001861">
    <property type="entry name" value="Protein tramtrack, beta isoform"/>
    <property type="match status" value="1"/>
</dbReference>
<proteinExistence type="predicted"/>
<keyword evidence="5" id="KW-0863">Zinc-finger</keyword>
<evidence type="ECO:0000256" key="3">
    <source>
        <dbReference type="ARBA" id="ARBA00023163"/>
    </source>
</evidence>
<dbReference type="SUPFAM" id="SSF57667">
    <property type="entry name" value="beta-beta-alpha zinc fingers"/>
    <property type="match status" value="2"/>
</dbReference>
<dbReference type="GO" id="GO:0045466">
    <property type="term" value="P:R7 cell differentiation"/>
    <property type="evidence" value="ECO:0007669"/>
    <property type="project" value="UniProtKB-ARBA"/>
</dbReference>
<comment type="subcellular location">
    <subcellularLocation>
        <location evidence="1">Nucleus</location>
    </subcellularLocation>
</comment>
<dbReference type="GO" id="GO:0061061">
    <property type="term" value="P:muscle structure development"/>
    <property type="evidence" value="ECO:0007669"/>
    <property type="project" value="UniProtKB-ARBA"/>
</dbReference>
<dbReference type="Pfam" id="PF00651">
    <property type="entry name" value="BTB"/>
    <property type="match status" value="1"/>
</dbReference>
<dbReference type="Pfam" id="PF05605">
    <property type="entry name" value="zf-Di19"/>
    <property type="match status" value="1"/>
</dbReference>
<gene>
    <name evidence="10 11 12" type="primary">LOC115881458</name>
</gene>
<organism evidence="9 12">
    <name type="scientific">Sitophilus oryzae</name>
    <name type="common">Rice weevil</name>
    <name type="synonym">Curculio oryzae</name>
    <dbReference type="NCBI Taxonomy" id="7048"/>
    <lineage>
        <taxon>Eukaryota</taxon>
        <taxon>Metazoa</taxon>
        <taxon>Ecdysozoa</taxon>
        <taxon>Arthropoda</taxon>
        <taxon>Hexapoda</taxon>
        <taxon>Insecta</taxon>
        <taxon>Pterygota</taxon>
        <taxon>Neoptera</taxon>
        <taxon>Endopterygota</taxon>
        <taxon>Coleoptera</taxon>
        <taxon>Polyphaga</taxon>
        <taxon>Cucujiformia</taxon>
        <taxon>Curculionidae</taxon>
        <taxon>Dryophthorinae</taxon>
        <taxon>Sitophilus</taxon>
    </lineage>
</organism>
<protein>
    <submittedName>
        <fullName evidence="10 11">Protein tramtrack, beta isoform-like isoform X1</fullName>
    </submittedName>
</protein>
<dbReference type="GO" id="GO:0008270">
    <property type="term" value="F:zinc ion binding"/>
    <property type="evidence" value="ECO:0007669"/>
    <property type="project" value="UniProtKB-KW"/>
</dbReference>
<evidence type="ECO:0000256" key="5">
    <source>
        <dbReference type="PROSITE-ProRule" id="PRU00042"/>
    </source>
</evidence>
<evidence type="ECO:0000256" key="4">
    <source>
        <dbReference type="ARBA" id="ARBA00023242"/>
    </source>
</evidence>
<dbReference type="RefSeq" id="XP_030754796.1">
    <property type="nucleotide sequence ID" value="XM_030898936.1"/>
</dbReference>
<feature type="compositionally biased region" description="Polar residues" evidence="6">
    <location>
        <begin position="153"/>
        <end position="174"/>
    </location>
</feature>
<feature type="domain" description="C2H2-type" evidence="8">
    <location>
        <begin position="475"/>
        <end position="503"/>
    </location>
</feature>
<evidence type="ECO:0000313" key="11">
    <source>
        <dbReference type="RefSeq" id="XP_030754796.1"/>
    </source>
</evidence>
<evidence type="ECO:0000256" key="2">
    <source>
        <dbReference type="ARBA" id="ARBA00023015"/>
    </source>
</evidence>
<dbReference type="Gene3D" id="3.30.710.10">
    <property type="entry name" value="Potassium Channel Kv1.1, Chain A"/>
    <property type="match status" value="1"/>
</dbReference>
<evidence type="ECO:0000259" key="8">
    <source>
        <dbReference type="PROSITE" id="PS50157"/>
    </source>
</evidence>
<sequence>MSGVPFRYAPQFNQPVAAAPAPHNMSTQRFCLRWNNHQSNLLTVFDQLLHDESFVDVTLAVEGQLLRAHKMVLSACSPYFQALFVNHPDKHPIVILKDVPYSDMKSLLDFMYRGEVSVDQDRLTHFLRVAESLRIKGLTEVNEEKCDNIASSLSQQNNSNIPNLQRIQQQQNSKRVGAPIAGFNMLGNYLMQPKRKRGRPRRLSGNSNGDDSEAKDSVVQGSPEMLEVKMGADGFAGNQSDSGGSKEEEVGENGTRTVIKEEREEPVAGTSQENFGGGGGKNSEDGQPGLKKAVTVSPQNNNVQCINFNSSLHQEFNLPYNERSECRSEAKTDSAVAELDDAISDIEAEDAESDDIKDLRDIDINESTICQKSTSQNGSSSEDIENQTKKKKMMVDIDEFMNYEVILDDPQYEGPVCRYVNYSKKICDPEKSARDFCVREKDNLYRCTVCDRVYTHISNFCRHYMTSHKMDVKMYTCPVCCKDFTRKDNMLAHLKIIHKQNTP</sequence>
<feature type="compositionally biased region" description="Basic residues" evidence="6">
    <location>
        <begin position="193"/>
        <end position="202"/>
    </location>
</feature>
<evidence type="ECO:0000313" key="9">
    <source>
        <dbReference type="Proteomes" id="UP000504635"/>
    </source>
</evidence>
<dbReference type="SUPFAM" id="SSF54695">
    <property type="entry name" value="POZ domain"/>
    <property type="match status" value="1"/>
</dbReference>
<feature type="domain" description="C2H2-type" evidence="8">
    <location>
        <begin position="445"/>
        <end position="473"/>
    </location>
</feature>
<dbReference type="RefSeq" id="XP_030754797.1">
    <property type="nucleotide sequence ID" value="XM_030898937.1"/>
</dbReference>
<feature type="region of interest" description="Disordered" evidence="6">
    <location>
        <begin position="233"/>
        <end position="294"/>
    </location>
</feature>
<feature type="domain" description="BTB" evidence="7">
    <location>
        <begin position="55"/>
        <end position="120"/>
    </location>
</feature>
<dbReference type="SMART" id="SM00225">
    <property type="entry name" value="BTB"/>
    <property type="match status" value="1"/>
</dbReference>
<evidence type="ECO:0000256" key="1">
    <source>
        <dbReference type="ARBA" id="ARBA00004123"/>
    </source>
</evidence>
<dbReference type="KEGG" id="soy:115881458"/>
<dbReference type="InterPro" id="IPR008598">
    <property type="entry name" value="Di19_Zn-bd"/>
</dbReference>
<dbReference type="GO" id="GO:0005634">
    <property type="term" value="C:nucleus"/>
    <property type="evidence" value="ECO:0007669"/>
    <property type="project" value="UniProtKB-SubCell"/>
</dbReference>
<dbReference type="SMART" id="SM00355">
    <property type="entry name" value="ZnF_C2H2"/>
    <property type="match status" value="2"/>
</dbReference>
<evidence type="ECO:0000313" key="10">
    <source>
        <dbReference type="RefSeq" id="XP_030754795.1"/>
    </source>
</evidence>
<dbReference type="PROSITE" id="PS00028">
    <property type="entry name" value="ZINC_FINGER_C2H2_1"/>
    <property type="match status" value="2"/>
</dbReference>
<dbReference type="PANTHER" id="PTHR23110">
    <property type="entry name" value="BTB DOMAIN TRANSCRIPTION FACTOR"/>
    <property type="match status" value="1"/>
</dbReference>
<dbReference type="PANTHER" id="PTHR23110:SF82">
    <property type="entry name" value="PROTEIN TRAMTRACK, ALPHA ISOFORM"/>
    <property type="match status" value="1"/>
</dbReference>
<dbReference type="GO" id="GO:0006357">
    <property type="term" value="P:regulation of transcription by RNA polymerase II"/>
    <property type="evidence" value="ECO:0007669"/>
    <property type="project" value="TreeGrafter"/>
</dbReference>
<dbReference type="PROSITE" id="PS50157">
    <property type="entry name" value="ZINC_FINGER_C2H2_2"/>
    <property type="match status" value="2"/>
</dbReference>
<dbReference type="GO" id="GO:0042051">
    <property type="term" value="P:compound eye photoreceptor development"/>
    <property type="evidence" value="ECO:0007669"/>
    <property type="project" value="UniProtKB-ARBA"/>
</dbReference>
<dbReference type="InterPro" id="IPR000210">
    <property type="entry name" value="BTB/POZ_dom"/>
</dbReference>
<keyword evidence="9" id="KW-1185">Reference proteome</keyword>
<keyword evidence="4" id="KW-0539">Nucleus</keyword>
<name>A0A6J2XTD7_SITOR</name>
<dbReference type="OrthoDB" id="19132at2759"/>
<evidence type="ECO:0000313" key="12">
    <source>
        <dbReference type="RefSeq" id="XP_030754797.1"/>
    </source>
</evidence>
<keyword evidence="2" id="KW-0805">Transcription regulation</keyword>
<dbReference type="FunFam" id="3.30.710.10:FF:000091">
    <property type="entry name" value="Lola, isoform F"/>
    <property type="match status" value="1"/>
</dbReference>
<dbReference type="AlphaFoldDB" id="A0A6J2XTD7"/>
<feature type="region of interest" description="Disordered" evidence="6">
    <location>
        <begin position="153"/>
        <end position="175"/>
    </location>
</feature>
<feature type="region of interest" description="Disordered" evidence="6">
    <location>
        <begin position="189"/>
        <end position="218"/>
    </location>
</feature>
<dbReference type="CDD" id="cd18315">
    <property type="entry name" value="BTB_POZ_BAB-like"/>
    <property type="match status" value="1"/>
</dbReference>
<keyword evidence="3" id="KW-0804">Transcription</keyword>
<keyword evidence="5" id="KW-0862">Zinc</keyword>
<dbReference type="GeneID" id="115881458"/>
<dbReference type="InterPro" id="IPR013087">
    <property type="entry name" value="Znf_C2H2_type"/>
</dbReference>
<dbReference type="GO" id="GO:0045165">
    <property type="term" value="P:cell fate commitment"/>
    <property type="evidence" value="ECO:0007669"/>
    <property type="project" value="UniProtKB-ARBA"/>
</dbReference>
<dbReference type="CTD" id="7272"/>
<dbReference type="Gene3D" id="3.30.160.60">
    <property type="entry name" value="Classic Zinc Finger"/>
    <property type="match status" value="2"/>
</dbReference>
<accession>A0A6J2XTD7</accession>
<keyword evidence="5" id="KW-0479">Metal-binding</keyword>
<dbReference type="PROSITE" id="PS50097">
    <property type="entry name" value="BTB"/>
    <property type="match status" value="1"/>
</dbReference>
<reference evidence="10 11" key="1">
    <citation type="submission" date="2025-04" db="UniProtKB">
        <authorList>
            <consortium name="RefSeq"/>
        </authorList>
    </citation>
    <scope>IDENTIFICATION</scope>
    <source>
        <tissue evidence="10 11">Gonads</tissue>
    </source>
</reference>
<dbReference type="InterPro" id="IPR036236">
    <property type="entry name" value="Znf_C2H2_sf"/>
</dbReference>
<dbReference type="RefSeq" id="XP_030754795.1">
    <property type="nucleotide sequence ID" value="XM_030898935.1"/>
</dbReference>
<dbReference type="InterPro" id="IPR051095">
    <property type="entry name" value="Dros_DevTransReg"/>
</dbReference>